<dbReference type="Ensembl" id="ENSSHBT00005002274.1">
    <property type="protein sequence ID" value="ENSSHBP00005001854.1"/>
    <property type="gene ID" value="ENSSHBG00005001705.1"/>
</dbReference>
<name>A0A672TLZ4_STRHB</name>
<protein>
    <submittedName>
        <fullName evidence="2">Uncharacterized protein</fullName>
    </submittedName>
</protein>
<sequence>MDKLLQKHKCAPSQAGKEWAQQFWKDEEKVVERIKQCQAEQKVKGRKGKGVICAVLGACLTCAQKEARDAPASKRISDAEYAALKSENEVLKSSLAFEKERREQRLLGGQSSVAIRRIREPVHYWGHRNWDGDVWCESDDEIAGNPHFIPRPVPLRPLVKKETAVDSDNKIHTTKRSVPRTPAELLKLQEKYSRQPEESDIEYVWRVSLTGGDQVLLSEEEARGFWGPGVFLTVAPGDHNYSLTARAAYWAGGIDPQERGDPLIIETSSLSELITSVQKAACIQAMYERDPTKKSPMQSFIDPARLNPLIRGLPESLKMYVVGIQIRLQNNRYSSHSRRRGQCDPNLTWEEFVQDVVDYGRRMGWTIKSSTQKLPDRTRQLHQLNNPRSKFDERSKERPKFDKEWSDLRNAQWLKLIYGYPEKDG</sequence>
<evidence type="ECO:0000313" key="2">
    <source>
        <dbReference type="Ensembl" id="ENSSHBP00005001854.1"/>
    </source>
</evidence>
<evidence type="ECO:0000256" key="1">
    <source>
        <dbReference type="SAM" id="MobiDB-lite"/>
    </source>
</evidence>
<dbReference type="InParanoid" id="A0A672TLZ4"/>
<keyword evidence="3" id="KW-1185">Reference proteome</keyword>
<feature type="region of interest" description="Disordered" evidence="1">
    <location>
        <begin position="380"/>
        <end position="400"/>
    </location>
</feature>
<organism evidence="2 3">
    <name type="scientific">Strigops habroptila</name>
    <name type="common">Kakapo</name>
    <dbReference type="NCBI Taxonomy" id="2489341"/>
    <lineage>
        <taxon>Eukaryota</taxon>
        <taxon>Metazoa</taxon>
        <taxon>Chordata</taxon>
        <taxon>Craniata</taxon>
        <taxon>Vertebrata</taxon>
        <taxon>Euteleostomi</taxon>
        <taxon>Archelosauria</taxon>
        <taxon>Archosauria</taxon>
        <taxon>Dinosauria</taxon>
        <taxon>Saurischia</taxon>
        <taxon>Theropoda</taxon>
        <taxon>Coelurosauria</taxon>
        <taxon>Aves</taxon>
        <taxon>Neognathae</taxon>
        <taxon>Neoaves</taxon>
        <taxon>Telluraves</taxon>
        <taxon>Australaves</taxon>
        <taxon>Psittaciformes</taxon>
        <taxon>Psittacidae</taxon>
        <taxon>Strigops</taxon>
    </lineage>
</organism>
<evidence type="ECO:0000313" key="3">
    <source>
        <dbReference type="Proteomes" id="UP000472266"/>
    </source>
</evidence>
<dbReference type="OMA" id="WCESDDE"/>
<reference evidence="2 3" key="1">
    <citation type="submission" date="2019-11" db="EMBL/GenBank/DDBJ databases">
        <title>Strigops habroptila (kakapo) genome, bStrHab1, primary haplotype, v2.</title>
        <authorList>
            <person name="Jarvis E.D."/>
            <person name="Howard J."/>
            <person name="Rhie A."/>
            <person name="Phillippy A."/>
            <person name="Korlach J."/>
            <person name="Digby A."/>
            <person name="Iorns D."/>
            <person name="Eason D."/>
            <person name="Robertson B."/>
            <person name="Raemaekers T."/>
            <person name="Howe K."/>
            <person name="Lewin H."/>
            <person name="Damas J."/>
            <person name="Hastie A."/>
            <person name="Tracey A."/>
            <person name="Chow W."/>
            <person name="Fedrigo O."/>
        </authorList>
    </citation>
    <scope>NUCLEOTIDE SEQUENCE [LARGE SCALE GENOMIC DNA]</scope>
</reference>
<dbReference type="GeneTree" id="ENSGT01020000230670"/>
<dbReference type="AlphaFoldDB" id="A0A672TLZ4"/>
<proteinExistence type="predicted"/>
<reference evidence="2" key="2">
    <citation type="submission" date="2025-08" db="UniProtKB">
        <authorList>
            <consortium name="Ensembl"/>
        </authorList>
    </citation>
    <scope>IDENTIFICATION</scope>
</reference>
<reference evidence="2" key="3">
    <citation type="submission" date="2025-09" db="UniProtKB">
        <authorList>
            <consortium name="Ensembl"/>
        </authorList>
    </citation>
    <scope>IDENTIFICATION</scope>
</reference>
<accession>A0A672TLZ4</accession>
<dbReference type="Proteomes" id="UP000472266">
    <property type="component" value="Chromosome 3"/>
</dbReference>
<feature type="compositionally biased region" description="Basic and acidic residues" evidence="1">
    <location>
        <begin position="389"/>
        <end position="400"/>
    </location>
</feature>